<organism evidence="1">
    <name type="scientific">marine metagenome</name>
    <dbReference type="NCBI Taxonomy" id="408172"/>
    <lineage>
        <taxon>unclassified sequences</taxon>
        <taxon>metagenomes</taxon>
        <taxon>ecological metagenomes</taxon>
    </lineage>
</organism>
<sequence length="25" mass="2850">RFVLGNLPCVFCFICTEAEGNTFRI</sequence>
<gene>
    <name evidence="1" type="ORF">METZ01_LOCUS264996</name>
</gene>
<reference evidence="1" key="1">
    <citation type="submission" date="2018-05" db="EMBL/GenBank/DDBJ databases">
        <authorList>
            <person name="Lanie J.A."/>
            <person name="Ng W.-L."/>
            <person name="Kazmierczak K.M."/>
            <person name="Andrzejewski T.M."/>
            <person name="Davidsen T.M."/>
            <person name="Wayne K.J."/>
            <person name="Tettelin H."/>
            <person name="Glass J.I."/>
            <person name="Rusch D."/>
            <person name="Podicherti R."/>
            <person name="Tsui H.-C.T."/>
            <person name="Winkler M.E."/>
        </authorList>
    </citation>
    <scope>NUCLEOTIDE SEQUENCE</scope>
</reference>
<feature type="non-terminal residue" evidence="1">
    <location>
        <position position="25"/>
    </location>
</feature>
<feature type="non-terminal residue" evidence="1">
    <location>
        <position position="1"/>
    </location>
</feature>
<dbReference type="AlphaFoldDB" id="A0A382JLB7"/>
<evidence type="ECO:0000313" key="1">
    <source>
        <dbReference type="EMBL" id="SVC12142.1"/>
    </source>
</evidence>
<name>A0A382JLB7_9ZZZZ</name>
<proteinExistence type="predicted"/>
<protein>
    <submittedName>
        <fullName evidence="1">Uncharacterized protein</fullName>
    </submittedName>
</protein>
<dbReference type="EMBL" id="UINC01074696">
    <property type="protein sequence ID" value="SVC12142.1"/>
    <property type="molecule type" value="Genomic_DNA"/>
</dbReference>
<accession>A0A382JLB7</accession>